<dbReference type="FunFam" id="3.40.630.10:FF:000043">
    <property type="entry name" value="Carboxypeptidase D"/>
    <property type="match status" value="1"/>
</dbReference>
<dbReference type="GO" id="GO:0016485">
    <property type="term" value="P:protein processing"/>
    <property type="evidence" value="ECO:0007669"/>
    <property type="project" value="TreeGrafter"/>
</dbReference>
<evidence type="ECO:0000256" key="7">
    <source>
        <dbReference type="ARBA" id="ARBA00022833"/>
    </source>
</evidence>
<dbReference type="Ensembl" id="ENSMMOT00000015364.1">
    <property type="protein sequence ID" value="ENSMMOP00000015117.1"/>
    <property type="gene ID" value="ENSMMOG00000011549.1"/>
</dbReference>
<reference evidence="14" key="1">
    <citation type="submission" date="2025-08" db="UniProtKB">
        <authorList>
            <consortium name="Ensembl"/>
        </authorList>
    </citation>
    <scope>IDENTIFICATION</scope>
</reference>
<comment type="similarity">
    <text evidence="2 10">Belongs to the peptidase M14 family.</text>
</comment>
<feature type="region of interest" description="Disordered" evidence="11">
    <location>
        <begin position="172"/>
        <end position="192"/>
    </location>
</feature>
<evidence type="ECO:0000256" key="2">
    <source>
        <dbReference type="ARBA" id="ARBA00005988"/>
    </source>
</evidence>
<dbReference type="InterPro" id="IPR050753">
    <property type="entry name" value="Peptidase_M14_domain"/>
</dbReference>
<dbReference type="Pfam" id="PF00246">
    <property type="entry name" value="Peptidase_M14"/>
    <property type="match status" value="3"/>
</dbReference>
<organism evidence="14 15">
    <name type="scientific">Mola mola</name>
    <name type="common">Ocean sunfish</name>
    <name type="synonym">Tetraodon mola</name>
    <dbReference type="NCBI Taxonomy" id="94237"/>
    <lineage>
        <taxon>Eukaryota</taxon>
        <taxon>Metazoa</taxon>
        <taxon>Chordata</taxon>
        <taxon>Craniata</taxon>
        <taxon>Vertebrata</taxon>
        <taxon>Euteleostomi</taxon>
        <taxon>Actinopterygii</taxon>
        <taxon>Neopterygii</taxon>
        <taxon>Teleostei</taxon>
        <taxon>Neoteleostei</taxon>
        <taxon>Acanthomorphata</taxon>
        <taxon>Eupercaria</taxon>
        <taxon>Tetraodontiformes</taxon>
        <taxon>Molidae</taxon>
        <taxon>Mola</taxon>
    </lineage>
</organism>
<evidence type="ECO:0000256" key="8">
    <source>
        <dbReference type="ARBA" id="ARBA00023049"/>
    </source>
</evidence>
<dbReference type="OMA" id="CCKYPPG"/>
<protein>
    <recommendedName>
        <fullName evidence="13">Peptidase M14 domain-containing protein</fullName>
    </recommendedName>
</protein>
<dbReference type="Pfam" id="PF13620">
    <property type="entry name" value="CarboxypepD_reg"/>
    <property type="match status" value="3"/>
</dbReference>
<feature type="compositionally biased region" description="Low complexity" evidence="11">
    <location>
        <begin position="437"/>
        <end position="451"/>
    </location>
</feature>
<feature type="active site" description="Proton donor/acceptor" evidence="10">
    <location>
        <position position="751"/>
    </location>
</feature>
<dbReference type="FunFam" id="2.60.40.1120:FF:000005">
    <property type="entry name" value="Carboxypeptidase D"/>
    <property type="match status" value="1"/>
</dbReference>
<dbReference type="SUPFAM" id="SSF49464">
    <property type="entry name" value="Carboxypeptidase regulatory domain-like"/>
    <property type="match status" value="3"/>
</dbReference>
<evidence type="ECO:0000256" key="6">
    <source>
        <dbReference type="ARBA" id="ARBA00022801"/>
    </source>
</evidence>
<evidence type="ECO:0000256" key="3">
    <source>
        <dbReference type="ARBA" id="ARBA00022645"/>
    </source>
</evidence>
<keyword evidence="15" id="KW-1185">Reference proteome</keyword>
<dbReference type="GO" id="GO:0008270">
    <property type="term" value="F:zinc ion binding"/>
    <property type="evidence" value="ECO:0007669"/>
    <property type="project" value="InterPro"/>
</dbReference>
<evidence type="ECO:0000259" key="13">
    <source>
        <dbReference type="PROSITE" id="PS52035"/>
    </source>
</evidence>
<dbReference type="PROSITE" id="PS52035">
    <property type="entry name" value="PEPTIDASE_M14"/>
    <property type="match status" value="3"/>
</dbReference>
<dbReference type="InterPro" id="IPR008969">
    <property type="entry name" value="CarboxyPept-like_regulatory"/>
</dbReference>
<evidence type="ECO:0000313" key="14">
    <source>
        <dbReference type="Ensembl" id="ENSMMOP00000015117.1"/>
    </source>
</evidence>
<keyword evidence="9" id="KW-0325">Glycoprotein</keyword>
<comment type="cofactor">
    <cofactor evidence="1">
        <name>Zn(2+)</name>
        <dbReference type="ChEBI" id="CHEBI:29105"/>
    </cofactor>
</comment>
<keyword evidence="5" id="KW-0479">Metal-binding</keyword>
<dbReference type="CDD" id="cd03868">
    <property type="entry name" value="M14_CPD_I"/>
    <property type="match status" value="1"/>
</dbReference>
<evidence type="ECO:0000256" key="5">
    <source>
        <dbReference type="ARBA" id="ARBA00022723"/>
    </source>
</evidence>
<dbReference type="FunFam" id="3.40.630.10:FF:000020">
    <property type="entry name" value="Carboxypeptidase D"/>
    <property type="match status" value="1"/>
</dbReference>
<dbReference type="InterPro" id="IPR057247">
    <property type="entry name" value="CARBOXYPEPT_ZN_2"/>
</dbReference>
<dbReference type="SUPFAM" id="SSF53187">
    <property type="entry name" value="Zn-dependent exopeptidases"/>
    <property type="match status" value="3"/>
</dbReference>
<dbReference type="Gene3D" id="2.60.40.1120">
    <property type="entry name" value="Carboxypeptidase-like, regulatory domain"/>
    <property type="match status" value="3"/>
</dbReference>
<dbReference type="PANTHER" id="PTHR11532:SF73">
    <property type="entry name" value="CARBOXYPEPTIDASE D"/>
    <property type="match status" value="1"/>
</dbReference>
<dbReference type="CDD" id="cd11308">
    <property type="entry name" value="Peptidase_M14NE-CP-C_like"/>
    <property type="match status" value="3"/>
</dbReference>
<feature type="compositionally biased region" description="Polar residues" evidence="11">
    <location>
        <begin position="452"/>
        <end position="480"/>
    </location>
</feature>
<dbReference type="CDD" id="cd06245">
    <property type="entry name" value="M14_CPD_III"/>
    <property type="match status" value="1"/>
</dbReference>
<dbReference type="InterPro" id="IPR000834">
    <property type="entry name" value="Peptidase_M14"/>
</dbReference>
<dbReference type="PROSITE" id="PS00132">
    <property type="entry name" value="CARBOXYPEPT_ZN_1"/>
    <property type="match status" value="2"/>
</dbReference>
<dbReference type="GO" id="GO:0005615">
    <property type="term" value="C:extracellular space"/>
    <property type="evidence" value="ECO:0007669"/>
    <property type="project" value="TreeGrafter"/>
</dbReference>
<feature type="transmembrane region" description="Helical" evidence="12">
    <location>
        <begin position="1286"/>
        <end position="1311"/>
    </location>
</feature>
<dbReference type="PRINTS" id="PR00765">
    <property type="entry name" value="CRBOXYPTASEA"/>
</dbReference>
<evidence type="ECO:0000256" key="11">
    <source>
        <dbReference type="SAM" id="MobiDB-lite"/>
    </source>
</evidence>
<keyword evidence="6" id="KW-0378">Hydrolase</keyword>
<keyword evidence="3" id="KW-0121">Carboxypeptidase</keyword>
<feature type="region of interest" description="Disordered" evidence="11">
    <location>
        <begin position="436"/>
        <end position="491"/>
    </location>
</feature>
<feature type="active site" description="Proton donor/acceptor" evidence="10">
    <location>
        <position position="318"/>
    </location>
</feature>
<dbReference type="InterPro" id="IPR033848">
    <property type="entry name" value="M14_CPD_III"/>
</dbReference>
<dbReference type="GO" id="GO:0006518">
    <property type="term" value="P:peptide metabolic process"/>
    <property type="evidence" value="ECO:0007669"/>
    <property type="project" value="TreeGrafter"/>
</dbReference>
<feature type="domain" description="Peptidase M14" evidence="13">
    <location>
        <begin position="495"/>
        <end position="781"/>
    </location>
</feature>
<feature type="domain" description="Peptidase M14" evidence="13">
    <location>
        <begin position="912"/>
        <end position="1196"/>
    </location>
</feature>
<dbReference type="SMART" id="SM00631">
    <property type="entry name" value="Zn_pept"/>
    <property type="match status" value="3"/>
</dbReference>
<evidence type="ECO:0000256" key="9">
    <source>
        <dbReference type="ARBA" id="ARBA00023180"/>
    </source>
</evidence>
<evidence type="ECO:0000256" key="10">
    <source>
        <dbReference type="PROSITE-ProRule" id="PRU01379"/>
    </source>
</evidence>
<proteinExistence type="inferred from homology"/>
<evidence type="ECO:0000256" key="4">
    <source>
        <dbReference type="ARBA" id="ARBA00022670"/>
    </source>
</evidence>
<keyword evidence="12" id="KW-1133">Transmembrane helix</keyword>
<dbReference type="STRING" id="94237.ENSMMOP00000015117"/>
<dbReference type="PROSITE" id="PS00133">
    <property type="entry name" value="CARBOXYPEPT_ZN_2"/>
    <property type="match status" value="2"/>
</dbReference>
<evidence type="ECO:0000256" key="12">
    <source>
        <dbReference type="SAM" id="Phobius"/>
    </source>
</evidence>
<keyword evidence="8" id="KW-0482">Metalloprotease</keyword>
<dbReference type="Proteomes" id="UP000261620">
    <property type="component" value="Unplaced"/>
</dbReference>
<keyword evidence="4" id="KW-0645">Protease</keyword>
<dbReference type="Gene3D" id="3.40.630.10">
    <property type="entry name" value="Zn peptidases"/>
    <property type="match status" value="3"/>
</dbReference>
<keyword evidence="12" id="KW-0472">Membrane</keyword>
<keyword evidence="7" id="KW-0862">Zinc</keyword>
<feature type="domain" description="Peptidase M14" evidence="13">
    <location>
        <begin position="53"/>
        <end position="348"/>
    </location>
</feature>
<reference evidence="14" key="2">
    <citation type="submission" date="2025-09" db="UniProtKB">
        <authorList>
            <consortium name="Ensembl"/>
        </authorList>
    </citation>
    <scope>IDENTIFICATION</scope>
</reference>
<comment type="caution">
    <text evidence="10">Lacks conserved residue(s) required for the propagation of feature annotation.</text>
</comment>
<evidence type="ECO:0000256" key="1">
    <source>
        <dbReference type="ARBA" id="ARBA00001947"/>
    </source>
</evidence>
<dbReference type="GO" id="GO:0004181">
    <property type="term" value="F:metallocarboxypeptidase activity"/>
    <property type="evidence" value="ECO:0007669"/>
    <property type="project" value="InterPro"/>
</dbReference>
<dbReference type="InterPro" id="IPR057246">
    <property type="entry name" value="CARBOXYPEPT_ZN_1"/>
</dbReference>
<dbReference type="FunFam" id="3.40.630.10:FF:000026">
    <property type="entry name" value="Carboxypeptidase D"/>
    <property type="match status" value="1"/>
</dbReference>
<sequence>MVHIWKHLLATPKVRVSLFLLLVFLAFSVGDARLHRTRRLSPLTKPTEETYTKYYNYIELTNRLHSLAAAYSHIANLSSIGHSIESRELWVMRITKDPDIDVLGKPKFKYVGNMHGDETVSRQVLVYLVEHLLTEYGEDPRISELVNNTDIYIMPSMNPDGFEKSIEGNCNGNEEGRSNAKNIDMNRSFPDQYDGTTVNPEDVPEVMAVMRWIQEKKFVLSGNLHGGTVVASYPFDDSAFHQSQGYYSKSEDDSLFRYLALVYSQNNPVMKTGYPNCTNAMDETFQDGITNGASWYDVAGGMQDYNYLYGNCLEITMELSCCKYPPASELHKEWDLNRESLLAYIEKVHIGVRGYVTEAISGAPLTDVSIVVAGIGHNLATGKFGDYYRLLLPGTYNITAVAPGYIQMTVYHVQVMEGKATELNFTLAPVVSEAAGNTSVTTQSVPSTSNQIIPSTTVSPSTHTQTQVVPSETRNQSSPASHPPTHEPIQPHEFRHHNYADMELFLRKYHSEFPSITHLYSVGRSVQRRELYVMVISDNPTVHEHGEPEFKYIANMHGNEVVGRELLLNLVEYVCRNYGTDPEVTNLVNNTRIHIMPSMNPDGYEVGVEGDVKGYKGRNNSNNFDLNRNFPDQFVTITEPRQPETIAVMNWLKSIPFVLSANLHGGSLVVNYPYDDEREGRTQYSRSPDDTVFQLISKENALMHNGHPCEDLYPNEYFEDGIINGAKWYNVPGGMQDWNYLNTNCFEVTIELGCVKYPMAKELPKYWEQNRRALLQFIHQVHLGIKGTVSDSRDGTGIPNATISVEEINHNITTAHTGDYWRLLAPGTYAVIASADGYKPVRTYATVSKDQVEVVNFRLMRVHSDTNGQSTVGTQPSENPSEKEFRSLIKDLSLGQGLDQLVKSTAAEINFDYRRYQELSSSLRGLTLNFPSITSIRSLGQSVEFRTIWALEISNKPGEVEPSEPKIRFVAGIHGNTPVGTALLLEFATYLCMNYGKNPNITSLINHTRIVIVPLINPDGLEKAVEKQCTSTQGLTNAHGKDLDTDFFGNASQRVVETQPETRAMMDLILEQGFTLSVDLDGGSLVATYPYDKPVQSVENEGTLKYLASVYANNHPTMHLGDTGCSNNGQTNILDGVVRAAERQSHMGSMKDFSMDFGHCPEITVYAGCCLFPPAEQLATLWAENKKPLLSMLVEVHKGVRGIVRDRSGKPIVGAIIVLNGGVRIFTADGGYFHALLAPGNHNIEAVAEGYQKQYQEVVVSSYEAASSIVIEFDMDYRIFGLPRQFVVASAAASMTALVVTACIIWCVCAAKSNHQKDGFHRLRQHRDDYDDEIRLNSMGSKKSLLAHEFQDESESDEETLYVNKI</sequence>
<accession>A0A3Q3WRR7</accession>
<evidence type="ECO:0000313" key="15">
    <source>
        <dbReference type="Proteomes" id="UP000261620"/>
    </source>
</evidence>
<name>A0A3Q3WRR7_MOLML</name>
<keyword evidence="12" id="KW-0812">Transmembrane</keyword>
<dbReference type="PANTHER" id="PTHR11532">
    <property type="entry name" value="PROTEASE M14 CARBOXYPEPTIDASE"/>
    <property type="match status" value="1"/>
</dbReference>